<dbReference type="InterPro" id="IPR043504">
    <property type="entry name" value="Peptidase_S1_PA_chymotrypsin"/>
</dbReference>
<reference evidence="4 5" key="1">
    <citation type="submission" date="2017-07" db="EMBL/GenBank/DDBJ databases">
        <authorList>
            <person name="Sun Z.S."/>
            <person name="Albrecht U."/>
            <person name="Echele G."/>
            <person name="Lee C.C."/>
        </authorList>
    </citation>
    <scope>NUCLEOTIDE SEQUENCE [LARGE SCALE GENOMIC DNA]</scope>
    <source>
        <strain evidence="5">type strain: KCTC 22618</strain>
    </source>
</reference>
<dbReference type="Gene3D" id="2.40.10.10">
    <property type="entry name" value="Trypsin-like serine proteases"/>
    <property type="match status" value="2"/>
</dbReference>
<evidence type="ECO:0000259" key="3">
    <source>
        <dbReference type="PROSITE" id="PS50060"/>
    </source>
</evidence>
<dbReference type="EMBL" id="LT899436">
    <property type="protein sequence ID" value="SNR14222.1"/>
    <property type="molecule type" value="Genomic_DNA"/>
</dbReference>
<protein>
    <recommendedName>
        <fullName evidence="3">MAM domain-containing protein</fullName>
    </recommendedName>
</protein>
<dbReference type="Pfam" id="PF13365">
    <property type="entry name" value="Trypsin_2"/>
    <property type="match status" value="1"/>
</dbReference>
<evidence type="ECO:0000313" key="4">
    <source>
        <dbReference type="EMBL" id="SNR14222.1"/>
    </source>
</evidence>
<dbReference type="Gene3D" id="2.60.120.200">
    <property type="match status" value="1"/>
</dbReference>
<dbReference type="Proteomes" id="UP000215214">
    <property type="component" value="Chromosome TJEJU"/>
</dbReference>
<dbReference type="KEGG" id="tje:TJEJU_0424"/>
<dbReference type="InterPro" id="IPR009003">
    <property type="entry name" value="Peptidase_S1_PA"/>
</dbReference>
<dbReference type="Pfam" id="PF18962">
    <property type="entry name" value="Por_Secre_tail"/>
    <property type="match status" value="1"/>
</dbReference>
<sequence>MKKIFFKVAFFATIFLCANVSLAQKAFKIGDEFNSDIKVTKSYQKLKELNLKTVDGKPEMVFKKEFYSQNSSYVKLYFKDFDLAPGDYVEITGMNSNEKIIYGGKGKIVDSDMTMISDFWSKVLFDDKVEVKLYSYGKIDNQKGFEISRVAYGYSNEKLAEIFDRNKSLQSKAICSGDNKEQIACYQGTEMFEKAKAVCRLIINGSSSCTGWLLGSEGHLMTNNHCIGSSSAAQNTDFVFNFQNTNCSGSSAASSDVVASSSTFIKTSSSLDYTLVRLPTNPTATYGFLSLSSVLPSAGDRIYIPQHPGGRRKEISVNTDNGFSTVNCVGNCATPRVPQKTINYFADTEGGSSGSPVIDFNSHLVLAIHNTGECPNGSFGRSDDLISSIGNDMPNDGVDGNGGGGNPPNPTQCTSTVNSFPYGESFESNVGWTQATGDDGNWVRDASGTPSSGTGPSAGADGNFYLFLEASTNGSTGQIGSNAIAILESPCFDLSSLSSATFSFSNHMFGTSVGSLRLEASTDGATWTSLWNDSDNKGNQWNSVSVNLSSYLGQSEVRLRFVGTTGTSWSSDIAIDDLSLTAGGGDTNPPACAALDFNDFSITSFSNQDSDGNFSVANSGTSLTLTNNTWKYLPMNYTVTANTVIEFQFSSTSQGEIHGIGFEDDNSLTSTRYFKLHGTQNYGVTNFDNYTNGTVTYTIPVGSSYTGNMDRLVFINDNDAGSGNNSTFSNVRIYEGSCENANVVVAESFGTRVDVLGDEDEDLFTAVEVAPNPLKRGSALQLFGPDRSLNNASYAVINMLGQVVKKGNVTSSKVIQTSDLNTGVYILRIENKSIVTKKKFIINE</sequence>
<name>A0A238U551_9FLAO</name>
<organism evidence="4 5">
    <name type="scientific">Tenacibaculum jejuense</name>
    <dbReference type="NCBI Taxonomy" id="584609"/>
    <lineage>
        <taxon>Bacteria</taxon>
        <taxon>Pseudomonadati</taxon>
        <taxon>Bacteroidota</taxon>
        <taxon>Flavobacteriia</taxon>
        <taxon>Flavobacteriales</taxon>
        <taxon>Flavobacteriaceae</taxon>
        <taxon>Tenacibaculum</taxon>
    </lineage>
</organism>
<dbReference type="GO" id="GO:0004553">
    <property type="term" value="F:hydrolase activity, hydrolyzing O-glycosyl compounds"/>
    <property type="evidence" value="ECO:0007669"/>
    <property type="project" value="UniProtKB-ARBA"/>
</dbReference>
<keyword evidence="1 2" id="KW-0732">Signal</keyword>
<dbReference type="GO" id="GO:0016020">
    <property type="term" value="C:membrane"/>
    <property type="evidence" value="ECO:0007669"/>
    <property type="project" value="InterPro"/>
</dbReference>
<dbReference type="PROSITE" id="PS50060">
    <property type="entry name" value="MAM_2"/>
    <property type="match status" value="1"/>
</dbReference>
<dbReference type="PANTHER" id="PTHR36234:SF5">
    <property type="entry name" value="LYSYL ENDOPEPTIDASE"/>
    <property type="match status" value="1"/>
</dbReference>
<dbReference type="Pfam" id="PF00629">
    <property type="entry name" value="MAM"/>
    <property type="match status" value="1"/>
</dbReference>
<feature type="signal peptide" evidence="2">
    <location>
        <begin position="1"/>
        <end position="23"/>
    </location>
</feature>
<evidence type="ECO:0000313" key="5">
    <source>
        <dbReference type="Proteomes" id="UP000215214"/>
    </source>
</evidence>
<dbReference type="InterPro" id="IPR013320">
    <property type="entry name" value="ConA-like_dom_sf"/>
</dbReference>
<dbReference type="InterPro" id="IPR026444">
    <property type="entry name" value="Secre_tail"/>
</dbReference>
<dbReference type="NCBIfam" id="TIGR04183">
    <property type="entry name" value="Por_Secre_tail"/>
    <property type="match status" value="1"/>
</dbReference>
<dbReference type="OrthoDB" id="5377264at2"/>
<evidence type="ECO:0000256" key="1">
    <source>
        <dbReference type="ARBA" id="ARBA00022729"/>
    </source>
</evidence>
<keyword evidence="5" id="KW-1185">Reference proteome</keyword>
<dbReference type="InterPro" id="IPR000998">
    <property type="entry name" value="MAM_dom"/>
</dbReference>
<proteinExistence type="predicted"/>
<dbReference type="PANTHER" id="PTHR36234">
    <property type="entry name" value="LYSYL ENDOPEPTIDASE"/>
    <property type="match status" value="1"/>
</dbReference>
<gene>
    <name evidence="4" type="ORF">TJEJU_0424</name>
</gene>
<dbReference type="SMART" id="SM00137">
    <property type="entry name" value="MAM"/>
    <property type="match status" value="1"/>
</dbReference>
<dbReference type="SUPFAM" id="SSF50494">
    <property type="entry name" value="Trypsin-like serine proteases"/>
    <property type="match status" value="1"/>
</dbReference>
<dbReference type="RefSeq" id="WP_095069083.1">
    <property type="nucleotide sequence ID" value="NZ_LT899436.1"/>
</dbReference>
<evidence type="ECO:0000256" key="2">
    <source>
        <dbReference type="SAM" id="SignalP"/>
    </source>
</evidence>
<feature type="domain" description="MAM" evidence="3">
    <location>
        <begin position="422"/>
        <end position="594"/>
    </location>
</feature>
<accession>A0A238U551</accession>
<dbReference type="GO" id="GO:0005975">
    <property type="term" value="P:carbohydrate metabolic process"/>
    <property type="evidence" value="ECO:0007669"/>
    <property type="project" value="UniProtKB-ARBA"/>
</dbReference>
<dbReference type="CDD" id="cd06263">
    <property type="entry name" value="MAM"/>
    <property type="match status" value="1"/>
</dbReference>
<dbReference type="SUPFAM" id="SSF49899">
    <property type="entry name" value="Concanavalin A-like lectins/glucanases"/>
    <property type="match status" value="1"/>
</dbReference>
<feature type="chain" id="PRO_5013144886" description="MAM domain-containing protein" evidence="2">
    <location>
        <begin position="24"/>
        <end position="844"/>
    </location>
</feature>
<dbReference type="AlphaFoldDB" id="A0A238U551"/>